<evidence type="ECO:0000313" key="3">
    <source>
        <dbReference type="Proteomes" id="UP000807115"/>
    </source>
</evidence>
<dbReference type="AlphaFoldDB" id="A0A921RN40"/>
<evidence type="ECO:0000256" key="1">
    <source>
        <dbReference type="SAM" id="MobiDB-lite"/>
    </source>
</evidence>
<accession>A0A921RN40</accession>
<dbReference type="EMBL" id="CM027681">
    <property type="protein sequence ID" value="KAG0542496.1"/>
    <property type="molecule type" value="Genomic_DNA"/>
</dbReference>
<reference evidence="2" key="2">
    <citation type="submission" date="2020-10" db="EMBL/GenBank/DDBJ databases">
        <authorList>
            <person name="Cooper E.A."/>
            <person name="Brenton Z.W."/>
            <person name="Flinn B.S."/>
            <person name="Jenkins J."/>
            <person name="Shu S."/>
            <person name="Flowers D."/>
            <person name="Luo F."/>
            <person name="Wang Y."/>
            <person name="Xia P."/>
            <person name="Barry K."/>
            <person name="Daum C."/>
            <person name="Lipzen A."/>
            <person name="Yoshinaga Y."/>
            <person name="Schmutz J."/>
            <person name="Saski C."/>
            <person name="Vermerris W."/>
            <person name="Kresovich S."/>
        </authorList>
    </citation>
    <scope>NUCLEOTIDE SEQUENCE</scope>
</reference>
<comment type="caution">
    <text evidence="2">The sequence shown here is derived from an EMBL/GenBank/DDBJ whole genome shotgun (WGS) entry which is preliminary data.</text>
</comment>
<sequence>MALKCQTHLYAYKPNRRRPEDMLTRTHRALAAGNTAAAASTPAASRASWPSSAVRASGPGRACPWPSRAGRHCHAPGRELATWPPRAVAVGEPLGRSGRPTPPTEAAPWPGHLEPWPQRAPALGRMSPAAGLAAPWQLEAMAGCRACLLAGPKLGHASPRAWPHEPLPRPSRELQTWPRELLARPLRERLARPCEAPGLAGACAPGRPSAQRLHSLSGRFSGVRDKEERDGERIRMGG</sequence>
<proteinExistence type="predicted"/>
<name>A0A921RN40_SORBI</name>
<feature type="region of interest" description="Disordered" evidence="1">
    <location>
        <begin position="33"/>
        <end position="53"/>
    </location>
</feature>
<feature type="region of interest" description="Disordered" evidence="1">
    <location>
        <begin position="90"/>
        <end position="122"/>
    </location>
</feature>
<organism evidence="2 3">
    <name type="scientific">Sorghum bicolor</name>
    <name type="common">Sorghum</name>
    <name type="synonym">Sorghum vulgare</name>
    <dbReference type="NCBI Taxonomy" id="4558"/>
    <lineage>
        <taxon>Eukaryota</taxon>
        <taxon>Viridiplantae</taxon>
        <taxon>Streptophyta</taxon>
        <taxon>Embryophyta</taxon>
        <taxon>Tracheophyta</taxon>
        <taxon>Spermatophyta</taxon>
        <taxon>Magnoliopsida</taxon>
        <taxon>Liliopsida</taxon>
        <taxon>Poales</taxon>
        <taxon>Poaceae</taxon>
        <taxon>PACMAD clade</taxon>
        <taxon>Panicoideae</taxon>
        <taxon>Andropogonodae</taxon>
        <taxon>Andropogoneae</taxon>
        <taxon>Sorghinae</taxon>
        <taxon>Sorghum</taxon>
    </lineage>
</organism>
<reference evidence="2" key="1">
    <citation type="journal article" date="2019" name="BMC Genomics">
        <title>A new reference genome for Sorghum bicolor reveals high levels of sequence similarity between sweet and grain genotypes: implications for the genetics of sugar metabolism.</title>
        <authorList>
            <person name="Cooper E.A."/>
            <person name="Brenton Z.W."/>
            <person name="Flinn B.S."/>
            <person name="Jenkins J."/>
            <person name="Shu S."/>
            <person name="Flowers D."/>
            <person name="Luo F."/>
            <person name="Wang Y."/>
            <person name="Xia P."/>
            <person name="Barry K."/>
            <person name="Daum C."/>
            <person name="Lipzen A."/>
            <person name="Yoshinaga Y."/>
            <person name="Schmutz J."/>
            <person name="Saski C."/>
            <person name="Vermerris W."/>
            <person name="Kresovich S."/>
        </authorList>
    </citation>
    <scope>NUCLEOTIDE SEQUENCE</scope>
</reference>
<feature type="region of interest" description="Disordered" evidence="1">
    <location>
        <begin position="202"/>
        <end position="238"/>
    </location>
</feature>
<evidence type="ECO:0000313" key="2">
    <source>
        <dbReference type="EMBL" id="KAG0542496.1"/>
    </source>
</evidence>
<protein>
    <submittedName>
        <fullName evidence="2">Uncharacterized protein</fullName>
    </submittedName>
</protein>
<feature type="compositionally biased region" description="Basic and acidic residues" evidence="1">
    <location>
        <begin position="222"/>
        <end position="238"/>
    </location>
</feature>
<dbReference type="Proteomes" id="UP000807115">
    <property type="component" value="Chromosome 2"/>
</dbReference>
<gene>
    <name evidence="2" type="ORF">BDA96_02G109200</name>
</gene>